<dbReference type="SMART" id="SM00256">
    <property type="entry name" value="FBOX"/>
    <property type="match status" value="1"/>
</dbReference>
<gene>
    <name evidence="2" type="ORF">TorRG33x02_093690</name>
</gene>
<name>A0A2P5FAQ3_TREOI</name>
<comment type="caution">
    <text evidence="2">The sequence shown here is derived from an EMBL/GenBank/DDBJ whole genome shotgun (WGS) entry which is preliminary data.</text>
</comment>
<proteinExistence type="predicted"/>
<dbReference type="PANTHER" id="PTHR32278:SF111">
    <property type="entry name" value="F-BOX PROTEIN PP2-B12-RELATED"/>
    <property type="match status" value="1"/>
</dbReference>
<dbReference type="CDD" id="cd22162">
    <property type="entry name" value="F-box_AtSKIP3-like"/>
    <property type="match status" value="1"/>
</dbReference>
<dbReference type="STRING" id="63057.A0A2P5FAQ3"/>
<dbReference type="AlphaFoldDB" id="A0A2P5FAQ3"/>
<dbReference type="InterPro" id="IPR025886">
    <property type="entry name" value="PP2-like"/>
</dbReference>
<dbReference type="PANTHER" id="PTHR32278">
    <property type="entry name" value="F-BOX DOMAIN-CONTAINING PROTEIN"/>
    <property type="match status" value="1"/>
</dbReference>
<sequence length="281" mass="31972">MKHQENQVEQCMDHDALIRSNFSSLPEDLISLILSKTSTRDACRLSVVSSQFRSAASSDLVWESFLPSHYTKIISRCNKHFASKKDIYISLFRGIVHIDHDNKVCRYNLRGKVFCGLDSKNLTVTANHPRPNSWFILNPEASSYLTVNFGHGFNIKGKVDTGLLSPNTNYQVCVCYNPTEVKGYNSNEFSSSCPPITVSVKLFKEGKIVKTSELRINLVMTDTRSSFRLQEVDKWTDLTVGKFFNNTRDFDAVEVSLMETKRLNFYKGPAIKFYGIGFRGF</sequence>
<accession>A0A2P5FAQ3</accession>
<protein>
    <submittedName>
        <fullName evidence="2">Phloem protein</fullName>
    </submittedName>
</protein>
<dbReference type="PROSITE" id="PS50181">
    <property type="entry name" value="FBOX"/>
    <property type="match status" value="1"/>
</dbReference>
<dbReference type="SUPFAM" id="SSF81383">
    <property type="entry name" value="F-box domain"/>
    <property type="match status" value="1"/>
</dbReference>
<dbReference type="OrthoDB" id="1918565at2759"/>
<dbReference type="Gene3D" id="1.20.1280.50">
    <property type="match status" value="1"/>
</dbReference>
<reference evidence="3" key="1">
    <citation type="submission" date="2016-06" db="EMBL/GenBank/DDBJ databases">
        <title>Parallel loss of symbiosis genes in relatives of nitrogen-fixing non-legume Parasponia.</title>
        <authorList>
            <person name="Van Velzen R."/>
            <person name="Holmer R."/>
            <person name="Bu F."/>
            <person name="Rutten L."/>
            <person name="Van Zeijl A."/>
            <person name="Liu W."/>
            <person name="Santuari L."/>
            <person name="Cao Q."/>
            <person name="Sharma T."/>
            <person name="Shen D."/>
            <person name="Roswanjaya Y."/>
            <person name="Wardhani T."/>
            <person name="Kalhor M.S."/>
            <person name="Jansen J."/>
            <person name="Van den Hoogen J."/>
            <person name="Gungor B."/>
            <person name="Hartog M."/>
            <person name="Hontelez J."/>
            <person name="Verver J."/>
            <person name="Yang W.-C."/>
            <person name="Schijlen E."/>
            <person name="Repin R."/>
            <person name="Schilthuizen M."/>
            <person name="Schranz E."/>
            <person name="Heidstra R."/>
            <person name="Miyata K."/>
            <person name="Fedorova E."/>
            <person name="Kohlen W."/>
            <person name="Bisseling T."/>
            <person name="Smit S."/>
            <person name="Geurts R."/>
        </authorList>
    </citation>
    <scope>NUCLEOTIDE SEQUENCE [LARGE SCALE GENOMIC DNA]</scope>
    <source>
        <strain evidence="3">cv. RG33-2</strain>
    </source>
</reference>
<keyword evidence="3" id="KW-1185">Reference proteome</keyword>
<feature type="domain" description="F-box" evidence="1">
    <location>
        <begin position="19"/>
        <end position="65"/>
    </location>
</feature>
<evidence type="ECO:0000313" key="3">
    <source>
        <dbReference type="Proteomes" id="UP000237000"/>
    </source>
</evidence>
<organism evidence="2 3">
    <name type="scientific">Trema orientale</name>
    <name type="common">Charcoal tree</name>
    <name type="synonym">Celtis orientalis</name>
    <dbReference type="NCBI Taxonomy" id="63057"/>
    <lineage>
        <taxon>Eukaryota</taxon>
        <taxon>Viridiplantae</taxon>
        <taxon>Streptophyta</taxon>
        <taxon>Embryophyta</taxon>
        <taxon>Tracheophyta</taxon>
        <taxon>Spermatophyta</taxon>
        <taxon>Magnoliopsida</taxon>
        <taxon>eudicotyledons</taxon>
        <taxon>Gunneridae</taxon>
        <taxon>Pentapetalae</taxon>
        <taxon>rosids</taxon>
        <taxon>fabids</taxon>
        <taxon>Rosales</taxon>
        <taxon>Cannabaceae</taxon>
        <taxon>Trema</taxon>
    </lineage>
</organism>
<evidence type="ECO:0000313" key="2">
    <source>
        <dbReference type="EMBL" id="PON94856.1"/>
    </source>
</evidence>
<dbReference type="EMBL" id="JXTC01000048">
    <property type="protein sequence ID" value="PON94856.1"/>
    <property type="molecule type" value="Genomic_DNA"/>
</dbReference>
<dbReference type="Pfam" id="PF14299">
    <property type="entry name" value="PP2"/>
    <property type="match status" value="1"/>
</dbReference>
<evidence type="ECO:0000259" key="1">
    <source>
        <dbReference type="PROSITE" id="PS50181"/>
    </source>
</evidence>
<dbReference type="Pfam" id="PF00646">
    <property type="entry name" value="F-box"/>
    <property type="match status" value="1"/>
</dbReference>
<dbReference type="InterPro" id="IPR036047">
    <property type="entry name" value="F-box-like_dom_sf"/>
</dbReference>
<dbReference type="InParanoid" id="A0A2P5FAQ3"/>
<dbReference type="InterPro" id="IPR001810">
    <property type="entry name" value="F-box_dom"/>
</dbReference>
<dbReference type="Proteomes" id="UP000237000">
    <property type="component" value="Unassembled WGS sequence"/>
</dbReference>